<comment type="caution">
    <text evidence="11">The sequence shown here is derived from an EMBL/GenBank/DDBJ whole genome shotgun (WGS) entry which is preliminary data.</text>
</comment>
<keyword evidence="2" id="KW-0863">Zinc-finger</keyword>
<keyword evidence="4" id="KW-0805">Transcription regulation</keyword>
<dbReference type="PRINTS" id="PR00047">
    <property type="entry name" value="STROIDFINGER"/>
</dbReference>
<dbReference type="GO" id="GO:0030154">
    <property type="term" value="P:cell differentiation"/>
    <property type="evidence" value="ECO:0007669"/>
    <property type="project" value="TreeGrafter"/>
</dbReference>
<dbReference type="PANTHER" id="PTHR24082">
    <property type="entry name" value="NUCLEAR HORMONE RECEPTOR"/>
    <property type="match status" value="1"/>
</dbReference>
<dbReference type="SUPFAM" id="SSF57716">
    <property type="entry name" value="Glucocorticoid receptor-like (DNA-binding domain)"/>
    <property type="match status" value="1"/>
</dbReference>
<dbReference type="InterPro" id="IPR035500">
    <property type="entry name" value="NHR-like_dom_sf"/>
</dbReference>
<dbReference type="Gene3D" id="3.30.50.10">
    <property type="entry name" value="Erythroid Transcription Factor GATA-1, subunit A"/>
    <property type="match status" value="1"/>
</dbReference>
<dbReference type="InterPro" id="IPR050234">
    <property type="entry name" value="Nuclear_hormone_rcpt_NR1"/>
</dbReference>
<dbReference type="GO" id="GO:0004879">
    <property type="term" value="F:nuclear receptor activity"/>
    <property type="evidence" value="ECO:0007669"/>
    <property type="project" value="TreeGrafter"/>
</dbReference>
<dbReference type="EMBL" id="CAJOAY010000258">
    <property type="protein sequence ID" value="CAF3606045.1"/>
    <property type="molecule type" value="Genomic_DNA"/>
</dbReference>
<keyword evidence="8" id="KW-0539">Nucleus</keyword>
<dbReference type="InterPro" id="IPR013088">
    <property type="entry name" value="Znf_NHR/GATA"/>
</dbReference>
<dbReference type="EMBL" id="CAJNON010000119">
    <property type="protein sequence ID" value="CAF0993031.1"/>
    <property type="molecule type" value="Genomic_DNA"/>
</dbReference>
<feature type="domain" description="Nuclear receptor" evidence="9">
    <location>
        <begin position="22"/>
        <end position="98"/>
    </location>
</feature>
<name>A0A814GCH3_9BILA</name>
<evidence type="ECO:0000313" key="12">
    <source>
        <dbReference type="EMBL" id="CAF3606045.1"/>
    </source>
</evidence>
<evidence type="ECO:0000256" key="5">
    <source>
        <dbReference type="ARBA" id="ARBA00023125"/>
    </source>
</evidence>
<protein>
    <recommendedName>
        <fullName evidence="9">Nuclear receptor domain-containing protein</fullName>
    </recommendedName>
</protein>
<evidence type="ECO:0000313" key="13">
    <source>
        <dbReference type="EMBL" id="CAF3829636.1"/>
    </source>
</evidence>
<dbReference type="Pfam" id="PF00105">
    <property type="entry name" value="zf-C4"/>
    <property type="match status" value="1"/>
</dbReference>
<dbReference type="AlphaFoldDB" id="A0A814GCH3"/>
<evidence type="ECO:0000256" key="3">
    <source>
        <dbReference type="ARBA" id="ARBA00022833"/>
    </source>
</evidence>
<dbReference type="Proteomes" id="UP000663860">
    <property type="component" value="Unassembled WGS sequence"/>
</dbReference>
<gene>
    <name evidence="10" type="ORF">IZO911_LOCUS6522</name>
    <name evidence="13" type="ORF">KXQ929_LOCUS18771</name>
    <name evidence="12" type="ORF">OKA104_LOCUS6872</name>
    <name evidence="11" type="ORF">VCS650_LOCUS14304</name>
</gene>
<evidence type="ECO:0000256" key="8">
    <source>
        <dbReference type="ARBA" id="ARBA00023242"/>
    </source>
</evidence>
<dbReference type="PROSITE" id="PS00031">
    <property type="entry name" value="NUCLEAR_REC_DBD_1"/>
    <property type="match status" value="1"/>
</dbReference>
<keyword evidence="6" id="KW-0804">Transcription</keyword>
<dbReference type="PANTHER" id="PTHR24082:SF507">
    <property type="entry name" value="BILE ACID RECEPTOR-RELATED"/>
    <property type="match status" value="1"/>
</dbReference>
<organism evidence="11 14">
    <name type="scientific">Adineta steineri</name>
    <dbReference type="NCBI Taxonomy" id="433720"/>
    <lineage>
        <taxon>Eukaryota</taxon>
        <taxon>Metazoa</taxon>
        <taxon>Spiralia</taxon>
        <taxon>Gnathifera</taxon>
        <taxon>Rotifera</taxon>
        <taxon>Eurotatoria</taxon>
        <taxon>Bdelloidea</taxon>
        <taxon>Adinetida</taxon>
        <taxon>Adinetidae</taxon>
        <taxon>Adineta</taxon>
    </lineage>
</organism>
<dbReference type="GO" id="GO:0000978">
    <property type="term" value="F:RNA polymerase II cis-regulatory region sequence-specific DNA binding"/>
    <property type="evidence" value="ECO:0007669"/>
    <property type="project" value="TreeGrafter"/>
</dbReference>
<evidence type="ECO:0000256" key="7">
    <source>
        <dbReference type="ARBA" id="ARBA00023170"/>
    </source>
</evidence>
<keyword evidence="5" id="KW-0238">DNA-binding</keyword>
<evidence type="ECO:0000313" key="11">
    <source>
        <dbReference type="EMBL" id="CAF0993031.1"/>
    </source>
</evidence>
<dbReference type="Proteomes" id="UP000663881">
    <property type="component" value="Unassembled WGS sequence"/>
</dbReference>
<evidence type="ECO:0000313" key="10">
    <source>
        <dbReference type="EMBL" id="CAF0793333.1"/>
    </source>
</evidence>
<dbReference type="OrthoDB" id="5850793at2759"/>
<evidence type="ECO:0000256" key="4">
    <source>
        <dbReference type="ARBA" id="ARBA00023015"/>
    </source>
</evidence>
<evidence type="ECO:0000313" key="14">
    <source>
        <dbReference type="Proteomes" id="UP000663891"/>
    </source>
</evidence>
<dbReference type="Proteomes" id="UP000663868">
    <property type="component" value="Unassembled WGS sequence"/>
</dbReference>
<sequence>MTSRQPFVISSEIHYNKSLSKTNFCKVCGDEARINNYGALSCHSCKTFFRRNGFRPETVRPCQDNGRCHVNKVTRKLCTACRLCKCFAVGMHSDFIRKPDYRIRKNSSSIKYEKTEFSNHAAIRSVSQLPTLDLLNHDRSSLTTSQWTLFSNVLHAHDRFSLMSTLHHILNSLSSSYQGARFNEANAVETIGAMYISMESFISCTPDFQVLSVNEQQSLLKRNLHCIGSSCSNFLFRDAHFLNNPDCFQIYRRAYGSEMTNQAYHLTKQLDLDSTLIKFMLIIVAFSSNSFLVDIDENIHNDSLLLGTFRLFGSQNVYVELLWKYMEYRYGYSETVIRFAGLVKHVLSMIKHAANIYISNEIHHDFVAEVVEKTNETLIKNQNELIPLWGKTLSAS</sequence>
<keyword evidence="7" id="KW-0675">Receptor</keyword>
<keyword evidence="3" id="KW-0862">Zinc</keyword>
<dbReference type="GO" id="GO:0008270">
    <property type="term" value="F:zinc ion binding"/>
    <property type="evidence" value="ECO:0007669"/>
    <property type="project" value="UniProtKB-KW"/>
</dbReference>
<evidence type="ECO:0000256" key="1">
    <source>
        <dbReference type="ARBA" id="ARBA00022723"/>
    </source>
</evidence>
<evidence type="ECO:0000259" key="9">
    <source>
        <dbReference type="PROSITE" id="PS51030"/>
    </source>
</evidence>
<accession>A0A814GCH3</accession>
<dbReference type="PROSITE" id="PS51030">
    <property type="entry name" value="NUCLEAR_REC_DBD_2"/>
    <property type="match status" value="1"/>
</dbReference>
<evidence type="ECO:0000256" key="2">
    <source>
        <dbReference type="ARBA" id="ARBA00022771"/>
    </source>
</evidence>
<dbReference type="EMBL" id="CAJNOE010000041">
    <property type="protein sequence ID" value="CAF0793333.1"/>
    <property type="molecule type" value="Genomic_DNA"/>
</dbReference>
<dbReference type="InterPro" id="IPR001628">
    <property type="entry name" value="Znf_hrmn_rcpt"/>
</dbReference>
<evidence type="ECO:0000256" key="6">
    <source>
        <dbReference type="ARBA" id="ARBA00023163"/>
    </source>
</evidence>
<keyword evidence="1" id="KW-0479">Metal-binding</keyword>
<dbReference type="SUPFAM" id="SSF48508">
    <property type="entry name" value="Nuclear receptor ligand-binding domain"/>
    <property type="match status" value="1"/>
</dbReference>
<dbReference type="Proteomes" id="UP000663891">
    <property type="component" value="Unassembled WGS sequence"/>
</dbReference>
<dbReference type="GO" id="GO:0045944">
    <property type="term" value="P:positive regulation of transcription by RNA polymerase II"/>
    <property type="evidence" value="ECO:0007669"/>
    <property type="project" value="TreeGrafter"/>
</dbReference>
<reference evidence="11" key="1">
    <citation type="submission" date="2021-02" db="EMBL/GenBank/DDBJ databases">
        <authorList>
            <person name="Nowell W R."/>
        </authorList>
    </citation>
    <scope>NUCLEOTIDE SEQUENCE</scope>
</reference>
<dbReference type="EMBL" id="CAJOBB010001241">
    <property type="protein sequence ID" value="CAF3829636.1"/>
    <property type="molecule type" value="Genomic_DNA"/>
</dbReference>
<dbReference type="GO" id="GO:0000122">
    <property type="term" value="P:negative regulation of transcription by RNA polymerase II"/>
    <property type="evidence" value="ECO:0007669"/>
    <property type="project" value="TreeGrafter"/>
</dbReference>
<dbReference type="SMART" id="SM00399">
    <property type="entry name" value="ZnF_C4"/>
    <property type="match status" value="1"/>
</dbReference>
<proteinExistence type="predicted"/>